<feature type="region of interest" description="Disordered" evidence="1">
    <location>
        <begin position="342"/>
        <end position="376"/>
    </location>
</feature>
<gene>
    <name evidence="2" type="ORF">J8C05_00500</name>
</gene>
<sequence>MTTLLVMTTGQTDVQLVMNGVRCELRKDRCAALHDELEQRRAEWHFVDAPCYKQEPPVEALPEGAFSLCTPKLDAVLCRVVPAAALLLETRRNASAAPGDPRFAGAVLKSRLETRGVVRVYRCTYLQNNERLEDPDQPLDAVVRREVVRRLEAALCNAIANVKPSRFVVTATGGFPVISNLVEEMVRLHAGELDVEVLEIADGTRATPPTPDRAVPRVSVPEPLVSFQSRRRALEQITKGNLLGAWAIVEPLHVHETERVWTQVVDWLRCFASSLPMPHGCDLQVLVHPRMAVRAALRVELALRAGDIPRAVHGTVAFCEAAVWDKLLEYFERDASNPRCLKLREGKPKPTGKLLRDGGDDDRNCHDKKNRPFERKTCPDGQPGFWFHESGTGRFACDYVGSEPLKALHDAVQQVKQLRNDVAHNEPTPKLMAEARERMQKARLWSSEDTFLSQKLVQDVLTELGESQPDQLLECLLARVRHRLYGCGHALTANG</sequence>
<evidence type="ECO:0000256" key="1">
    <source>
        <dbReference type="SAM" id="MobiDB-lite"/>
    </source>
</evidence>
<dbReference type="Proteomes" id="UP000677668">
    <property type="component" value="Chromosome 1"/>
</dbReference>
<organism evidence="2 3">
    <name type="scientific">Chloracidobacterium sp. N</name>
    <dbReference type="NCBI Taxonomy" id="2821540"/>
    <lineage>
        <taxon>Bacteria</taxon>
        <taxon>Pseudomonadati</taxon>
        <taxon>Acidobacteriota</taxon>
        <taxon>Terriglobia</taxon>
        <taxon>Terriglobales</taxon>
        <taxon>Acidobacteriaceae</taxon>
        <taxon>Chloracidobacterium</taxon>
        <taxon>Chloracidobacterium aggregatum</taxon>
    </lineage>
</organism>
<dbReference type="RefSeq" id="WP_211422308.1">
    <property type="nucleotide sequence ID" value="NZ_CP072642.1"/>
</dbReference>
<proteinExistence type="predicted"/>
<keyword evidence="3" id="KW-1185">Reference proteome</keyword>
<evidence type="ECO:0000313" key="2">
    <source>
        <dbReference type="EMBL" id="QUV93979.1"/>
    </source>
</evidence>
<protein>
    <submittedName>
        <fullName evidence="2">Uncharacterized protein</fullName>
    </submittedName>
</protein>
<reference evidence="2 3" key="1">
    <citation type="submission" date="2021-03" db="EMBL/GenBank/DDBJ databases">
        <title>Genomic and phenotypic characterization of Chloracidobacterium isolates provides evidence for multiple species.</title>
        <authorList>
            <person name="Saini M.K."/>
            <person name="Costas A.M.G."/>
            <person name="Tank M."/>
            <person name="Bryant D.A."/>
        </authorList>
    </citation>
    <scope>NUCLEOTIDE SEQUENCE [LARGE SCALE GENOMIC DNA]</scope>
    <source>
        <strain evidence="2 3">N</strain>
    </source>
</reference>
<evidence type="ECO:0000313" key="3">
    <source>
        <dbReference type="Proteomes" id="UP000677668"/>
    </source>
</evidence>
<accession>A0ABX8AZ43</accession>
<name>A0ABX8AZ43_9BACT</name>
<dbReference type="EMBL" id="CP072642">
    <property type="protein sequence ID" value="QUV93979.1"/>
    <property type="molecule type" value="Genomic_DNA"/>
</dbReference>